<comment type="caution">
    <text evidence="1">The sequence shown here is derived from an EMBL/GenBank/DDBJ whole genome shotgun (WGS) entry which is preliminary data.</text>
</comment>
<name>A0AAV6VXK6_9ARAC</name>
<evidence type="ECO:0000313" key="2">
    <source>
        <dbReference type="Proteomes" id="UP000827092"/>
    </source>
</evidence>
<organism evidence="1 2">
    <name type="scientific">Oedothorax gibbosus</name>
    <dbReference type="NCBI Taxonomy" id="931172"/>
    <lineage>
        <taxon>Eukaryota</taxon>
        <taxon>Metazoa</taxon>
        <taxon>Ecdysozoa</taxon>
        <taxon>Arthropoda</taxon>
        <taxon>Chelicerata</taxon>
        <taxon>Arachnida</taxon>
        <taxon>Araneae</taxon>
        <taxon>Araneomorphae</taxon>
        <taxon>Entelegynae</taxon>
        <taxon>Araneoidea</taxon>
        <taxon>Linyphiidae</taxon>
        <taxon>Erigoninae</taxon>
        <taxon>Oedothorax</taxon>
    </lineage>
</organism>
<dbReference type="EMBL" id="JAFNEN010000006">
    <property type="protein sequence ID" value="KAG8201337.1"/>
    <property type="molecule type" value="Genomic_DNA"/>
</dbReference>
<proteinExistence type="predicted"/>
<protein>
    <submittedName>
        <fullName evidence="1">Uncharacterized protein</fullName>
    </submittedName>
</protein>
<dbReference type="AlphaFoldDB" id="A0AAV6VXK6"/>
<gene>
    <name evidence="1" type="ORF">JTE90_016814</name>
</gene>
<sequence length="94" mass="10783">MLETGNCINYYLSPPPNILENRERPSFDNVQEKEALQNILKAPVLGCDSRTITAHGCEYLFIPPSLSTEEFLFNDTQKTHGDIMVKWELGVRQR</sequence>
<dbReference type="Proteomes" id="UP000827092">
    <property type="component" value="Unassembled WGS sequence"/>
</dbReference>
<keyword evidence="2" id="KW-1185">Reference proteome</keyword>
<reference evidence="1 2" key="1">
    <citation type="journal article" date="2022" name="Nat. Ecol. Evol.">
        <title>A masculinizing supergene underlies an exaggerated male reproductive morph in a spider.</title>
        <authorList>
            <person name="Hendrickx F."/>
            <person name="De Corte Z."/>
            <person name="Sonet G."/>
            <person name="Van Belleghem S.M."/>
            <person name="Kostlbacher S."/>
            <person name="Vangestel C."/>
        </authorList>
    </citation>
    <scope>NUCLEOTIDE SEQUENCE [LARGE SCALE GENOMIC DNA]</scope>
    <source>
        <strain evidence="1">W744_W776</strain>
    </source>
</reference>
<evidence type="ECO:0000313" key="1">
    <source>
        <dbReference type="EMBL" id="KAG8201337.1"/>
    </source>
</evidence>
<accession>A0AAV6VXK6</accession>